<dbReference type="EMBL" id="JABEBT010000011">
    <property type="protein sequence ID" value="KAF7638610.1"/>
    <property type="molecule type" value="Genomic_DNA"/>
</dbReference>
<dbReference type="InterPro" id="IPR027417">
    <property type="entry name" value="P-loop_NTPase"/>
</dbReference>
<dbReference type="NCBIfam" id="NF003013">
    <property type="entry name" value="PRK03846.1"/>
    <property type="match status" value="1"/>
</dbReference>
<proteinExistence type="inferred from homology"/>
<dbReference type="Proteomes" id="UP000605970">
    <property type="component" value="Unassembled WGS sequence"/>
</dbReference>
<accession>A0A8S9ZZB3</accession>
<evidence type="ECO:0000313" key="14">
    <source>
        <dbReference type="Proteomes" id="UP000605970"/>
    </source>
</evidence>
<dbReference type="GO" id="GO:0005524">
    <property type="term" value="F:ATP binding"/>
    <property type="evidence" value="ECO:0007669"/>
    <property type="project" value="UniProtKB-KW"/>
</dbReference>
<dbReference type="CDD" id="cd02027">
    <property type="entry name" value="APSK"/>
    <property type="match status" value="1"/>
</dbReference>
<dbReference type="SUPFAM" id="SSF88697">
    <property type="entry name" value="PUA domain-like"/>
    <property type="match status" value="1"/>
</dbReference>
<dbReference type="FunFam" id="3.40.50.620:FF:000006">
    <property type="entry name" value="bifunctional 3'-phosphoadenosine 5'-phosphosulfate synthase 1"/>
    <property type="match status" value="1"/>
</dbReference>
<keyword evidence="6" id="KW-0547">Nucleotide-binding</keyword>
<feature type="domain" description="APS kinase" evidence="10">
    <location>
        <begin position="71"/>
        <end position="222"/>
    </location>
</feature>
<dbReference type="SUPFAM" id="SSF52540">
    <property type="entry name" value="P-loop containing nucleoside triphosphate hydrolases"/>
    <property type="match status" value="1"/>
</dbReference>
<dbReference type="SUPFAM" id="SSF52374">
    <property type="entry name" value="Nucleotidylyl transferase"/>
    <property type="match status" value="1"/>
</dbReference>
<evidence type="ECO:0000256" key="3">
    <source>
        <dbReference type="ARBA" id="ARBA00009290"/>
    </source>
</evidence>
<evidence type="ECO:0000256" key="5">
    <source>
        <dbReference type="ARBA" id="ARBA00022695"/>
    </source>
</evidence>
<feature type="compositionally biased region" description="Polar residues" evidence="9">
    <location>
        <begin position="1"/>
        <end position="10"/>
    </location>
</feature>
<comment type="similarity">
    <text evidence="2">In the N-terminal section; belongs to the APS kinase family.</text>
</comment>
<dbReference type="InterPro" id="IPR024951">
    <property type="entry name" value="Sulfurylase_cat_dom"/>
</dbReference>
<dbReference type="InterPro" id="IPR059117">
    <property type="entry name" value="APS_kinase_dom"/>
</dbReference>
<evidence type="ECO:0000256" key="2">
    <source>
        <dbReference type="ARBA" id="ARBA00007268"/>
    </source>
</evidence>
<dbReference type="InterPro" id="IPR002891">
    <property type="entry name" value="APS"/>
</dbReference>
<dbReference type="OrthoDB" id="506431at2759"/>
<evidence type="ECO:0000256" key="6">
    <source>
        <dbReference type="ARBA" id="ARBA00022741"/>
    </source>
</evidence>
<feature type="region of interest" description="Disordered" evidence="9">
    <location>
        <begin position="1"/>
        <end position="20"/>
    </location>
</feature>
<dbReference type="InterPro" id="IPR025980">
    <property type="entry name" value="ATP-Sase_PUA-like_dom"/>
</dbReference>
<dbReference type="Pfam" id="PF01583">
    <property type="entry name" value="APS_kinase"/>
    <property type="match status" value="1"/>
</dbReference>
<dbReference type="Gene3D" id="3.40.50.620">
    <property type="entry name" value="HUPs"/>
    <property type="match status" value="1"/>
</dbReference>
<dbReference type="NCBIfam" id="TIGR00455">
    <property type="entry name" value="apsK"/>
    <property type="match status" value="1"/>
</dbReference>
<reference evidence="13" key="1">
    <citation type="journal article" date="2020" name="Ecol. Evol.">
        <title>Genome structure and content of the rice root-knot nematode (Meloidogyne graminicola).</title>
        <authorList>
            <person name="Phan N.T."/>
            <person name="Danchin E.G.J."/>
            <person name="Klopp C."/>
            <person name="Perfus-Barbeoch L."/>
            <person name="Kozlowski D.K."/>
            <person name="Koutsovoulos G.D."/>
            <person name="Lopez-Roques C."/>
            <person name="Bouchez O."/>
            <person name="Zahm M."/>
            <person name="Besnard G."/>
            <person name="Bellafiore S."/>
        </authorList>
    </citation>
    <scope>NUCLEOTIDE SEQUENCE</scope>
    <source>
        <strain evidence="13">VN-18</strain>
    </source>
</reference>
<dbReference type="Gene3D" id="3.40.50.300">
    <property type="entry name" value="P-loop containing nucleotide triphosphate hydrolases"/>
    <property type="match status" value="1"/>
</dbReference>
<dbReference type="GO" id="GO:0004020">
    <property type="term" value="F:adenylylsulfate kinase activity"/>
    <property type="evidence" value="ECO:0007669"/>
    <property type="project" value="InterPro"/>
</dbReference>
<keyword evidence="14" id="KW-1185">Reference proteome</keyword>
<dbReference type="InterPro" id="IPR015947">
    <property type="entry name" value="PUA-like_sf"/>
</dbReference>
<dbReference type="InterPro" id="IPR002650">
    <property type="entry name" value="Sulphate_adenylyltransferase"/>
</dbReference>
<comment type="similarity">
    <text evidence="3">In the C-terminal section; belongs to the sulfate adenylyltransferase family.</text>
</comment>
<comment type="pathway">
    <text evidence="1">Sulfur metabolism; sulfate assimilation.</text>
</comment>
<sequence length="670" mass="76043">MTTPTNTFCSPHSRPEKRSEFEDNENIMAKSPCKRIRVPPILNVSTNVTFQQHKVSREDRSNVLGRYSGYRGCTLWFTGLSGAGKTTIAFALEKTLIKLGIPAYGLDGDNVRHGLCKNLGFSKSDRSENIRRVGEVAKLFGDSGMVTLASFISPFRIDRDFTRSIHQEAGIPFFEIYVNAPIEICEARDPKKLYKKARAGEIKGFTGVDSVYEPPLDPDLILNSGEETESQSIQLVFQFLCEKKILPEEAMYKLSGQPIRQLFANKEMQSNYLIENDFNLKIELSEIDLQWVQVLAEGWASPLSGFMRERQYLQCLHFGQLLDLKKKLKTSSKTDEENEDKFPMFGPINQTIPIVLPISDDKANLIKCSKNKLNIQLIYKNKLIAVLIDPEVFPHRKKERVHRQFGHFVEPETENGHPGIQLIMKSSDWLIGGDLKVFNRITFCDGLDKYRKTPVELRQIFSKMNCDCVFVFQLRNPIHNGHALLMKKTKEELISKGYKNPILLLHPLGGWTKDDDIPLKIRIEQHLAFLEEGILDLEWTVLAIFPSPMCYAGPTEVQWHARARLICGVNAYIVGRDPAGITDPLTGDFLYDPSHGAKVLSMAPSLPGLEIIPFQVAAYDKKSGCMAFFDEQRKEDFQFISGTLIRKLAKEGKKPPNGFMPEKAWNVCFI</sequence>
<feature type="domain" description="Sulphate adenylyltransferase catalytic" evidence="11">
    <location>
        <begin position="448"/>
        <end position="667"/>
    </location>
</feature>
<dbReference type="GO" id="GO:0004781">
    <property type="term" value="F:sulfate adenylyltransferase (ATP) activity"/>
    <property type="evidence" value="ECO:0007669"/>
    <property type="project" value="InterPro"/>
</dbReference>
<dbReference type="Pfam" id="PF14306">
    <property type="entry name" value="PUA_2"/>
    <property type="match status" value="1"/>
</dbReference>
<dbReference type="InterPro" id="IPR014729">
    <property type="entry name" value="Rossmann-like_a/b/a_fold"/>
</dbReference>
<evidence type="ECO:0000256" key="8">
    <source>
        <dbReference type="ARBA" id="ARBA00022840"/>
    </source>
</evidence>
<evidence type="ECO:0000256" key="7">
    <source>
        <dbReference type="ARBA" id="ARBA00022777"/>
    </source>
</evidence>
<dbReference type="PANTHER" id="PTHR11055:SF1">
    <property type="entry name" value="PAPS SYNTHETASE, ISOFORM D"/>
    <property type="match status" value="1"/>
</dbReference>
<evidence type="ECO:0000259" key="11">
    <source>
        <dbReference type="Pfam" id="PF01747"/>
    </source>
</evidence>
<comment type="caution">
    <text evidence="13">The sequence shown here is derived from an EMBL/GenBank/DDBJ whole genome shotgun (WGS) entry which is preliminary data.</text>
</comment>
<gene>
    <name evidence="13" type="ORF">Mgra_00001988</name>
</gene>
<dbReference type="HAMAP" id="MF_00065">
    <property type="entry name" value="Adenylyl_sulf_kinase"/>
    <property type="match status" value="1"/>
</dbReference>
<dbReference type="FunFam" id="3.40.50.300:FF:000212">
    <property type="entry name" value="Adenylyl-sulfate kinase"/>
    <property type="match status" value="1"/>
</dbReference>
<keyword evidence="5" id="KW-0548">Nucleotidyltransferase</keyword>
<dbReference type="Pfam" id="PF01747">
    <property type="entry name" value="ATP-sulfurylase"/>
    <property type="match status" value="1"/>
</dbReference>
<name>A0A8S9ZZB3_9BILA</name>
<dbReference type="GO" id="GO:0050428">
    <property type="term" value="P:3'-phosphoadenosine 5'-phosphosulfate biosynthetic process"/>
    <property type="evidence" value="ECO:0007669"/>
    <property type="project" value="TreeGrafter"/>
</dbReference>
<organism evidence="13 14">
    <name type="scientific">Meloidogyne graminicola</name>
    <dbReference type="NCBI Taxonomy" id="189291"/>
    <lineage>
        <taxon>Eukaryota</taxon>
        <taxon>Metazoa</taxon>
        <taxon>Ecdysozoa</taxon>
        <taxon>Nematoda</taxon>
        <taxon>Chromadorea</taxon>
        <taxon>Rhabditida</taxon>
        <taxon>Tylenchina</taxon>
        <taxon>Tylenchomorpha</taxon>
        <taxon>Tylenchoidea</taxon>
        <taxon>Meloidogynidae</taxon>
        <taxon>Meloidogyninae</taxon>
        <taxon>Meloidogyne</taxon>
    </lineage>
</organism>
<evidence type="ECO:0000256" key="4">
    <source>
        <dbReference type="ARBA" id="ARBA00022679"/>
    </source>
</evidence>
<keyword evidence="4" id="KW-0808">Transferase</keyword>
<protein>
    <submittedName>
        <fullName evidence="13">Uncharacterized protein</fullName>
    </submittedName>
</protein>
<keyword evidence="8" id="KW-0067">ATP-binding</keyword>
<dbReference type="PANTHER" id="PTHR11055">
    <property type="entry name" value="BIFUNCTIONAL 3'-PHOSPHOADENOSINE 5'-PHOSPHOSULFATE SYNTHASE"/>
    <property type="match status" value="1"/>
</dbReference>
<evidence type="ECO:0000259" key="12">
    <source>
        <dbReference type="Pfam" id="PF14306"/>
    </source>
</evidence>
<dbReference type="GO" id="GO:0000103">
    <property type="term" value="P:sulfate assimilation"/>
    <property type="evidence" value="ECO:0007669"/>
    <property type="project" value="InterPro"/>
</dbReference>
<dbReference type="CDD" id="cd00517">
    <property type="entry name" value="ATPS"/>
    <property type="match status" value="1"/>
</dbReference>
<evidence type="ECO:0000259" key="10">
    <source>
        <dbReference type="Pfam" id="PF01583"/>
    </source>
</evidence>
<dbReference type="AlphaFoldDB" id="A0A8S9ZZB3"/>
<evidence type="ECO:0000313" key="13">
    <source>
        <dbReference type="EMBL" id="KAF7638610.1"/>
    </source>
</evidence>
<dbReference type="Gene3D" id="3.10.400.10">
    <property type="entry name" value="Sulfate adenylyltransferase"/>
    <property type="match status" value="1"/>
</dbReference>
<evidence type="ECO:0000256" key="9">
    <source>
        <dbReference type="SAM" id="MobiDB-lite"/>
    </source>
</evidence>
<evidence type="ECO:0000256" key="1">
    <source>
        <dbReference type="ARBA" id="ARBA00005050"/>
    </source>
</evidence>
<feature type="domain" description="ATP-sulfurylase PUA-like" evidence="12">
    <location>
        <begin position="256"/>
        <end position="440"/>
    </location>
</feature>
<keyword evidence="7" id="KW-0418">Kinase</keyword>